<gene>
    <name evidence="3" type="ORF">H0A75_00525</name>
</gene>
<dbReference type="InterPro" id="IPR002347">
    <property type="entry name" value="SDR_fam"/>
</dbReference>
<evidence type="ECO:0000313" key="3">
    <source>
        <dbReference type="EMBL" id="NYT46413.1"/>
    </source>
</evidence>
<organism evidence="3 4">
    <name type="scientific">Candidatus Methanofishera endochildressiae</name>
    <dbReference type="NCBI Taxonomy" id="2738884"/>
    <lineage>
        <taxon>Bacteria</taxon>
        <taxon>Pseudomonadati</taxon>
        <taxon>Pseudomonadota</taxon>
        <taxon>Gammaproteobacteria</taxon>
        <taxon>Candidatus Methanofishera</taxon>
    </lineage>
</organism>
<sequence length="408" mass="45422">MIKSPLFPLWQIDQQEYKALCAYLQLSPQDPLFDRLADYLLHAPFRYSRPTGFSLFLAKPKLSKFRIARLDMLSKFFIKDHPVRYILNGAIALYECDGQGYAEISAAPVGWKVPFSLIKWGGDFALSLSITVVWFFWQYLSYLIGMPFQAKDDLTGKTVLITGASRGLGLEILLYSLQQGAEVIGTVRDRAAYDQLMAQLPDEAPVKLIIADLSQANAITDALQENQLSPDSIDIAVLCAGLKHSDTSVLSMAELRETFAVNCFSNMELSKWLCSSGSKTSLVLISSIGRWHGMHASAGYNASKAALSIWGESLEMELYATGNKKCNIMIVEPGIFASGMMKETASSKFLFASRYKLAEKIISGALSGKKVLRYPYWFAILTWTICLGGRNFQNYFFARASKTIGKED</sequence>
<dbReference type="AlphaFoldDB" id="A0A7Z0MMG1"/>
<proteinExistence type="inferred from homology"/>
<accession>A0A7Z0MMG1</accession>
<dbReference type="Pfam" id="PF00106">
    <property type="entry name" value="adh_short"/>
    <property type="match status" value="1"/>
</dbReference>
<keyword evidence="2" id="KW-0560">Oxidoreductase</keyword>
<evidence type="ECO:0000256" key="2">
    <source>
        <dbReference type="ARBA" id="ARBA00023002"/>
    </source>
</evidence>
<comment type="caution">
    <text evidence="3">The sequence shown here is derived from an EMBL/GenBank/DDBJ whole genome shotgun (WGS) entry which is preliminary data.</text>
</comment>
<dbReference type="PRINTS" id="PR00081">
    <property type="entry name" value="GDHRDH"/>
</dbReference>
<comment type="similarity">
    <text evidence="1">Belongs to the short-chain dehydrogenases/reductases (SDR) family.</text>
</comment>
<protein>
    <submittedName>
        <fullName evidence="3">SDR family NAD(P)-dependent oxidoreductase</fullName>
    </submittedName>
</protein>
<evidence type="ECO:0000313" key="4">
    <source>
        <dbReference type="Proteomes" id="UP000537890"/>
    </source>
</evidence>
<reference evidence="3 4" key="1">
    <citation type="submission" date="2020-05" db="EMBL/GenBank/DDBJ databases">
        <title>Horizontal transmission and recombination maintain forever young bacterial symbiont genomes.</title>
        <authorList>
            <person name="Russell S.L."/>
            <person name="Pepper-Tunick E."/>
            <person name="Svedberg J."/>
            <person name="Byrne A."/>
            <person name="Ruelas Castillo J."/>
            <person name="Vollmers C."/>
            <person name="Beinart R.A."/>
            <person name="Corbett-Detig R."/>
        </authorList>
    </citation>
    <scope>NUCLEOTIDE SEQUENCE [LARGE SCALE GENOMIC DNA]</scope>
    <source>
        <strain evidence="3">4727-3</strain>
    </source>
</reference>
<dbReference type="EMBL" id="JACCHS010000003">
    <property type="protein sequence ID" value="NYT46413.1"/>
    <property type="molecule type" value="Genomic_DNA"/>
</dbReference>
<dbReference type="GO" id="GO:0050664">
    <property type="term" value="F:oxidoreductase activity, acting on NAD(P)H, oxygen as acceptor"/>
    <property type="evidence" value="ECO:0007669"/>
    <property type="project" value="TreeGrafter"/>
</dbReference>
<dbReference type="PANTHER" id="PTHR43008:SF4">
    <property type="entry name" value="CHAIN DEHYDROGENASE, PUTATIVE (AFU_ORTHOLOGUE AFUA_4G08710)-RELATED"/>
    <property type="match status" value="1"/>
</dbReference>
<dbReference type="InterPro" id="IPR036291">
    <property type="entry name" value="NAD(P)-bd_dom_sf"/>
</dbReference>
<dbReference type="Gene3D" id="3.40.50.720">
    <property type="entry name" value="NAD(P)-binding Rossmann-like Domain"/>
    <property type="match status" value="1"/>
</dbReference>
<dbReference type="PANTHER" id="PTHR43008">
    <property type="entry name" value="BENZIL REDUCTASE"/>
    <property type="match status" value="1"/>
</dbReference>
<dbReference type="Proteomes" id="UP000537890">
    <property type="component" value="Unassembled WGS sequence"/>
</dbReference>
<evidence type="ECO:0000256" key="1">
    <source>
        <dbReference type="ARBA" id="ARBA00006484"/>
    </source>
</evidence>
<name>A0A7Z0MMG1_9GAMM</name>
<dbReference type="SUPFAM" id="SSF51735">
    <property type="entry name" value="NAD(P)-binding Rossmann-fold domains"/>
    <property type="match status" value="1"/>
</dbReference>